<organism evidence="8 9">
    <name type="scientific">Rhodosorus marinus</name>
    <dbReference type="NCBI Taxonomy" id="101924"/>
    <lineage>
        <taxon>Eukaryota</taxon>
        <taxon>Rhodophyta</taxon>
        <taxon>Stylonematophyceae</taxon>
        <taxon>Stylonematales</taxon>
        <taxon>Stylonemataceae</taxon>
        <taxon>Rhodosorus</taxon>
    </lineage>
</organism>
<sequence length="375" mass="40427">MGRKLLVEEQIFQEQGRGVLIGHYASNWVAIGAVKTPQEPEGSPLGGDQWSVEHSQQVEEALPGGLCAIGVFSLSRIESDARLIAFARGACRSVPEPVIISRTSQGSTRFVCVGENGVMTRIDQQTISNVLDTFVRVNATTRVSMIADSFDALIDVVSKAYEDSPAALMDGKKIFSGISTTWTNSDLRLLLPSKSVGTRRNVSNEFCNVNGVVALNCVVANACSADDLTKALKEDLRRSLITRLDRTVSEESAKDEQSGYLAARCTGPLDGLDVPISEYLSPYDELEDVADRIEFLFSRRVANGGMKMMERRELAKFTAEGAADGAERSVRSQNPHLPSKVSSSAPRAGLSTPLLAVSLVLIVVGVAIAYVISRS</sequence>
<keyword evidence="4 7" id="KW-1133">Transmembrane helix</keyword>
<dbReference type="AlphaFoldDB" id="A0AAV8UY13"/>
<keyword evidence="5 7" id="KW-0472">Membrane</keyword>
<gene>
    <name evidence="8" type="ORF">NDN08_002463</name>
</gene>
<keyword evidence="3 7" id="KW-0812">Transmembrane</keyword>
<dbReference type="Pfam" id="PF14778">
    <property type="entry name" value="ODR4-like"/>
    <property type="match status" value="1"/>
</dbReference>
<dbReference type="PANTHER" id="PTHR33966">
    <property type="entry name" value="PROTEIN ODR-4 HOMOLOG"/>
    <property type="match status" value="1"/>
</dbReference>
<dbReference type="InterPro" id="IPR029454">
    <property type="entry name" value="ODR-4-like"/>
</dbReference>
<dbReference type="EMBL" id="JAMWBK010000004">
    <property type="protein sequence ID" value="KAJ8905962.1"/>
    <property type="molecule type" value="Genomic_DNA"/>
</dbReference>
<dbReference type="Proteomes" id="UP001157974">
    <property type="component" value="Unassembled WGS sequence"/>
</dbReference>
<evidence type="ECO:0000313" key="9">
    <source>
        <dbReference type="Proteomes" id="UP001157974"/>
    </source>
</evidence>
<evidence type="ECO:0000256" key="5">
    <source>
        <dbReference type="ARBA" id="ARBA00023136"/>
    </source>
</evidence>
<feature type="compositionally biased region" description="Polar residues" evidence="6">
    <location>
        <begin position="331"/>
        <end position="345"/>
    </location>
</feature>
<evidence type="ECO:0000256" key="3">
    <source>
        <dbReference type="ARBA" id="ARBA00022692"/>
    </source>
</evidence>
<dbReference type="GO" id="GO:0008104">
    <property type="term" value="P:intracellular protein localization"/>
    <property type="evidence" value="ECO:0007669"/>
    <property type="project" value="TreeGrafter"/>
</dbReference>
<dbReference type="GO" id="GO:0012505">
    <property type="term" value="C:endomembrane system"/>
    <property type="evidence" value="ECO:0007669"/>
    <property type="project" value="TreeGrafter"/>
</dbReference>
<name>A0AAV8UY13_9RHOD</name>
<feature type="transmembrane region" description="Helical" evidence="7">
    <location>
        <begin position="350"/>
        <end position="372"/>
    </location>
</feature>
<evidence type="ECO:0000256" key="7">
    <source>
        <dbReference type="SAM" id="Phobius"/>
    </source>
</evidence>
<evidence type="ECO:0000256" key="1">
    <source>
        <dbReference type="ARBA" id="ARBA00004370"/>
    </source>
</evidence>
<feature type="region of interest" description="Disordered" evidence="6">
    <location>
        <begin position="325"/>
        <end position="347"/>
    </location>
</feature>
<evidence type="ECO:0008006" key="10">
    <source>
        <dbReference type="Google" id="ProtNLM"/>
    </source>
</evidence>
<evidence type="ECO:0000313" key="8">
    <source>
        <dbReference type="EMBL" id="KAJ8905962.1"/>
    </source>
</evidence>
<keyword evidence="9" id="KW-1185">Reference proteome</keyword>
<protein>
    <recommendedName>
        <fullName evidence="10">Protein odr-4 homolog</fullName>
    </recommendedName>
</protein>
<accession>A0AAV8UY13</accession>
<dbReference type="GO" id="GO:0016020">
    <property type="term" value="C:membrane"/>
    <property type="evidence" value="ECO:0007669"/>
    <property type="project" value="UniProtKB-SubCell"/>
</dbReference>
<comment type="similarity">
    <text evidence="2">Belongs to the ODR-4 family.</text>
</comment>
<evidence type="ECO:0000256" key="6">
    <source>
        <dbReference type="SAM" id="MobiDB-lite"/>
    </source>
</evidence>
<reference evidence="8 9" key="1">
    <citation type="journal article" date="2023" name="Nat. Commun.">
        <title>Origin of minicircular mitochondrial genomes in red algae.</title>
        <authorList>
            <person name="Lee Y."/>
            <person name="Cho C.H."/>
            <person name="Lee Y.M."/>
            <person name="Park S.I."/>
            <person name="Yang J.H."/>
            <person name="West J.A."/>
            <person name="Bhattacharya D."/>
            <person name="Yoon H.S."/>
        </authorList>
    </citation>
    <scope>NUCLEOTIDE SEQUENCE [LARGE SCALE GENOMIC DNA]</scope>
    <source>
        <strain evidence="8 9">CCMP1338</strain>
        <tissue evidence="8">Whole cell</tissue>
    </source>
</reference>
<evidence type="ECO:0000256" key="2">
    <source>
        <dbReference type="ARBA" id="ARBA00010131"/>
    </source>
</evidence>
<proteinExistence type="inferred from homology"/>
<dbReference type="PANTHER" id="PTHR33966:SF1">
    <property type="entry name" value="PROTEIN ODR-4 HOMOLOG"/>
    <property type="match status" value="1"/>
</dbReference>
<comment type="subcellular location">
    <subcellularLocation>
        <location evidence="1">Membrane</location>
    </subcellularLocation>
</comment>
<comment type="caution">
    <text evidence="8">The sequence shown here is derived from an EMBL/GenBank/DDBJ whole genome shotgun (WGS) entry which is preliminary data.</text>
</comment>
<evidence type="ECO:0000256" key="4">
    <source>
        <dbReference type="ARBA" id="ARBA00022989"/>
    </source>
</evidence>